<dbReference type="GeneID" id="136822335"/>
<evidence type="ECO:0000256" key="2">
    <source>
        <dbReference type="SAM" id="Phobius"/>
    </source>
</evidence>
<feature type="transmembrane region" description="Helical" evidence="2">
    <location>
        <begin position="34"/>
        <end position="53"/>
    </location>
</feature>
<evidence type="ECO:0000313" key="4">
    <source>
        <dbReference type="Proteomes" id="UP000594262"/>
    </source>
</evidence>
<protein>
    <submittedName>
        <fullName evidence="3">Uncharacterized protein</fullName>
    </submittedName>
</protein>
<organism evidence="3 4">
    <name type="scientific">Clytia hemisphaerica</name>
    <dbReference type="NCBI Taxonomy" id="252671"/>
    <lineage>
        <taxon>Eukaryota</taxon>
        <taxon>Metazoa</taxon>
        <taxon>Cnidaria</taxon>
        <taxon>Hydrozoa</taxon>
        <taxon>Hydroidolina</taxon>
        <taxon>Leptothecata</taxon>
        <taxon>Obeliida</taxon>
        <taxon>Clytiidae</taxon>
        <taxon>Clytia</taxon>
    </lineage>
</organism>
<feature type="transmembrane region" description="Helical" evidence="2">
    <location>
        <begin position="59"/>
        <end position="79"/>
    </location>
</feature>
<feature type="compositionally biased region" description="Basic and acidic residues" evidence="1">
    <location>
        <begin position="141"/>
        <end position="150"/>
    </location>
</feature>
<keyword evidence="2" id="KW-0472">Membrane</keyword>
<evidence type="ECO:0000313" key="3">
    <source>
        <dbReference type="EnsemblMetazoa" id="CLYHEMP005100.1"/>
    </source>
</evidence>
<proteinExistence type="predicted"/>
<evidence type="ECO:0000256" key="1">
    <source>
        <dbReference type="SAM" id="MobiDB-lite"/>
    </source>
</evidence>
<accession>A0A7M5V9X0</accession>
<dbReference type="RefSeq" id="XP_066934675.1">
    <property type="nucleotide sequence ID" value="XM_067078574.1"/>
</dbReference>
<keyword evidence="4" id="KW-1185">Reference proteome</keyword>
<keyword evidence="2" id="KW-1133">Transmembrane helix</keyword>
<feature type="region of interest" description="Disordered" evidence="1">
    <location>
        <begin position="128"/>
        <end position="150"/>
    </location>
</feature>
<dbReference type="Proteomes" id="UP000594262">
    <property type="component" value="Unplaced"/>
</dbReference>
<dbReference type="EnsemblMetazoa" id="CLYHEMT005100.1">
    <property type="protein sequence ID" value="CLYHEMP005100.1"/>
    <property type="gene ID" value="CLYHEMG005100"/>
</dbReference>
<reference evidence="3" key="1">
    <citation type="submission" date="2021-01" db="UniProtKB">
        <authorList>
            <consortium name="EnsemblMetazoa"/>
        </authorList>
    </citation>
    <scope>IDENTIFICATION</scope>
</reference>
<sequence length="496" mass="56347">MSSIIVNLQNYIDLSKERHRVHQKEALFWNKVNTYANISLIILTSIATVLSVLEGSIPFYIVPIFTGLATIISSLIGVFKPFDKRNVQEDSSKKFKVLSLKLVACKSMKDYNELRAEILETMMDEPFTREKKKRGNKNKQVGKDGQNEETLKLLDEQDGGTGNHDYQVKQKAKTSMVHEKSLDDDTKLWNLDPEMRKAAIIEEIKMKTFEYNLLQPHGGKMKEQTVQNLKHRETSDNQQEQLIETTEECQSQAGYSNSIPEKSKCHFDIGQERETDNTESELDEKNEDLEVPVAELNQSFSSSLPKEIIEEAVNCRRELYNIEEANVKPIDVMQLEFADNDNNASLLGDTNLQEDESSKYDQKVISHPLRAQVIEEILDNVNGPISCIEEPVDMPETPLSSPELSNQIGSLVVPSESDDVTIEIGATYPLPNVMRITIDIPQVAHVADCKDEEQERDVLKNQGEIEILEGRHKLEEDDIGDTKEKISLLHSPFKDE</sequence>
<keyword evidence="2" id="KW-0812">Transmembrane</keyword>
<name>A0A7M5V9X0_9CNID</name>
<dbReference type="AlphaFoldDB" id="A0A7M5V9X0"/>